<accession>A0A024X026</accession>
<dbReference type="InterPro" id="IPR006373">
    <property type="entry name" value="VSA_Rifin"/>
</dbReference>
<dbReference type="Proteomes" id="UP000030694">
    <property type="component" value="Unassembled WGS sequence"/>
</dbReference>
<evidence type="ECO:0000313" key="4">
    <source>
        <dbReference type="Proteomes" id="UP000030694"/>
    </source>
</evidence>
<dbReference type="AlphaFoldDB" id="A0A024X026"/>
<keyword evidence="1" id="KW-0812">Transmembrane</keyword>
<gene>
    <name evidence="3" type="ORF">PFMC_05908</name>
</gene>
<evidence type="ECO:0008006" key="5">
    <source>
        <dbReference type="Google" id="ProtNLM"/>
    </source>
</evidence>
<keyword evidence="2" id="KW-0732">Signal</keyword>
<proteinExistence type="predicted"/>
<feature type="transmembrane region" description="Helical" evidence="1">
    <location>
        <begin position="300"/>
        <end position="322"/>
    </location>
</feature>
<keyword evidence="1" id="KW-0472">Membrane</keyword>
<name>A0A024X026_PLAFC</name>
<dbReference type="EMBL" id="KI927627">
    <property type="protein sequence ID" value="ETW58196.1"/>
    <property type="molecule type" value="Genomic_DNA"/>
</dbReference>
<organism evidence="3 4">
    <name type="scientific">Plasmodium falciparum (isolate Camp / Malaysia)</name>
    <dbReference type="NCBI Taxonomy" id="5835"/>
    <lineage>
        <taxon>Eukaryota</taxon>
        <taxon>Sar</taxon>
        <taxon>Alveolata</taxon>
        <taxon>Apicomplexa</taxon>
        <taxon>Aconoidasida</taxon>
        <taxon>Haemosporida</taxon>
        <taxon>Plasmodiidae</taxon>
        <taxon>Plasmodium</taxon>
        <taxon>Plasmodium (Laverania)</taxon>
    </lineage>
</organism>
<evidence type="ECO:0000313" key="3">
    <source>
        <dbReference type="EMBL" id="ETW58196.1"/>
    </source>
</evidence>
<dbReference type="Pfam" id="PF02009">
    <property type="entry name" value="RIFIN"/>
    <property type="match status" value="1"/>
</dbReference>
<reference evidence="3 4" key="2">
    <citation type="submission" date="2013-02" db="EMBL/GenBank/DDBJ databases">
        <title>The Genome Sequence of Plasmodium falciparum CAMP/Malaysia.</title>
        <authorList>
            <consortium name="The Broad Institute Genome Sequencing Platform"/>
            <consortium name="The Broad Institute Genome Sequencing Center for Infectious Disease"/>
            <person name="Neafsey D."/>
            <person name="Cheeseman I."/>
            <person name="Volkman S."/>
            <person name="Adams J."/>
            <person name="Walker B."/>
            <person name="Young S.K."/>
            <person name="Zeng Q."/>
            <person name="Gargeya S."/>
            <person name="Fitzgerald M."/>
            <person name="Haas B."/>
            <person name="Abouelleil A."/>
            <person name="Alvarado L."/>
            <person name="Arachchi H.M."/>
            <person name="Berlin A.M."/>
            <person name="Chapman S.B."/>
            <person name="Dewar J."/>
            <person name="Goldberg J."/>
            <person name="Griggs A."/>
            <person name="Gujja S."/>
            <person name="Hansen M."/>
            <person name="Howarth C."/>
            <person name="Imamovic A."/>
            <person name="Larimer J."/>
            <person name="McCowan C."/>
            <person name="Murphy C."/>
            <person name="Neiman D."/>
            <person name="Pearson M."/>
            <person name="Priest M."/>
            <person name="Roberts A."/>
            <person name="Saif S."/>
            <person name="Shea T."/>
            <person name="Sisk P."/>
            <person name="Sykes S."/>
            <person name="Wortman J."/>
            <person name="Nusbaum C."/>
            <person name="Birren B."/>
        </authorList>
    </citation>
    <scope>NUCLEOTIDE SEQUENCE [LARGE SCALE GENOMIC DNA]</scope>
    <source>
        <strain evidence="3 4">CAMP/Malaysia</strain>
    </source>
</reference>
<feature type="signal peptide" evidence="2">
    <location>
        <begin position="1"/>
        <end position="24"/>
    </location>
</feature>
<keyword evidence="1" id="KW-1133">Transmembrane helix</keyword>
<dbReference type="NCBIfam" id="TIGR01477">
    <property type="entry name" value="RIFIN"/>
    <property type="match status" value="1"/>
</dbReference>
<evidence type="ECO:0000256" key="2">
    <source>
        <dbReference type="SAM" id="SignalP"/>
    </source>
</evidence>
<reference evidence="3 4" key="1">
    <citation type="submission" date="2013-02" db="EMBL/GenBank/DDBJ databases">
        <title>The Genome Annotation of Plasmodium falciparum CAMP/Malaysia.</title>
        <authorList>
            <consortium name="The Broad Institute Genome Sequencing Platform"/>
            <consortium name="The Broad Institute Genome Sequencing Center for Infectious Disease"/>
            <person name="Neafsey D."/>
            <person name="Hoffman S."/>
            <person name="Volkman S."/>
            <person name="Rosenthal P."/>
            <person name="Walker B."/>
            <person name="Young S.K."/>
            <person name="Zeng Q."/>
            <person name="Gargeya S."/>
            <person name="Fitzgerald M."/>
            <person name="Haas B."/>
            <person name="Abouelleil A."/>
            <person name="Allen A.W."/>
            <person name="Alvarado L."/>
            <person name="Arachchi H.M."/>
            <person name="Berlin A.M."/>
            <person name="Chapman S.B."/>
            <person name="Gainer-Dewar J."/>
            <person name="Goldberg J."/>
            <person name="Griggs A."/>
            <person name="Gujja S."/>
            <person name="Hansen M."/>
            <person name="Howarth C."/>
            <person name="Imamovic A."/>
            <person name="Ireland A."/>
            <person name="Larimer J."/>
            <person name="McCowan C."/>
            <person name="Murphy C."/>
            <person name="Pearson M."/>
            <person name="Poon T.W."/>
            <person name="Priest M."/>
            <person name="Roberts A."/>
            <person name="Saif S."/>
            <person name="Shea T."/>
            <person name="Sisk P."/>
            <person name="Sykes S."/>
            <person name="Wortman J."/>
            <person name="Nusbaum C."/>
            <person name="Birren B."/>
        </authorList>
    </citation>
    <scope>NUCLEOTIDE SEQUENCE [LARGE SCALE GENOMIC DNA]</scope>
    <source>
        <strain evidence="3 4">CAMP/Malaysia</strain>
    </source>
</reference>
<sequence>MKLNYTKILLFFFPLNILVTSYHAHNNKNKPSITLRHTQRYTSRVLSECDTQSSIYDKDEDMKSVKENFDRQTSQRFDEYNKSMQEKRRKCKEQCDKEIQQIILKGKTEKSLEEKVEKGCLMCGCGLGGVAAGVGVLGTAVVNVLKKASMAAAVDAAIADGVVKGAAKGAAEVIAGLEELNIHKLFTETLGSFISATNYNKSSLITGIVNMRYNMTCKTFASSGFFKPSNSICDSIKTWGLVEGTNYVQVSEETTILEKVTKVVTVAETAAERTAENVTAVGIKSMITEVNATYAIYQNAIIASTVAILVIVLVMVIIYLILRYRRKKKMNKKLQYTKLLNQ</sequence>
<dbReference type="OMA" id="TCKTFAS"/>
<evidence type="ECO:0000256" key="1">
    <source>
        <dbReference type="SAM" id="Phobius"/>
    </source>
</evidence>
<protein>
    <recommendedName>
        <fullName evidence="5">Rifin</fullName>
    </recommendedName>
</protein>
<feature type="chain" id="PRO_5001537633" description="Rifin" evidence="2">
    <location>
        <begin position="25"/>
        <end position="342"/>
    </location>
</feature>